<protein>
    <recommendedName>
        <fullName evidence="3">Protein kinase domain-containing protein</fullName>
    </recommendedName>
</protein>
<dbReference type="GO" id="GO:0016787">
    <property type="term" value="F:hydrolase activity"/>
    <property type="evidence" value="ECO:0007669"/>
    <property type="project" value="UniProtKB-KW"/>
</dbReference>
<dbReference type="GO" id="GO:0004672">
    <property type="term" value="F:protein kinase activity"/>
    <property type="evidence" value="ECO:0007669"/>
    <property type="project" value="InterPro"/>
</dbReference>
<comment type="caution">
    <text evidence="4">The sequence shown here is derived from an EMBL/GenBank/DDBJ whole genome shotgun (WGS) entry which is preliminary data.</text>
</comment>
<dbReference type="Pfam" id="PF00561">
    <property type="entry name" value="Abhydrolase_1"/>
    <property type="match status" value="1"/>
</dbReference>
<dbReference type="InterPro" id="IPR051601">
    <property type="entry name" value="Serine_prot/Carboxylest_S33"/>
</dbReference>
<dbReference type="Proteomes" id="UP000481858">
    <property type="component" value="Unassembled WGS sequence"/>
</dbReference>
<dbReference type="InterPro" id="IPR000073">
    <property type="entry name" value="AB_hydrolase_1"/>
</dbReference>
<dbReference type="SMART" id="SM00220">
    <property type="entry name" value="S_TKc"/>
    <property type="match status" value="1"/>
</dbReference>
<feature type="domain" description="Protein kinase" evidence="3">
    <location>
        <begin position="153"/>
        <end position="448"/>
    </location>
</feature>
<dbReference type="Gene3D" id="3.40.50.1820">
    <property type="entry name" value="alpha/beta hydrolase"/>
    <property type="match status" value="1"/>
</dbReference>
<organism evidence="4 5">
    <name type="scientific">Xylaria multiplex</name>
    <dbReference type="NCBI Taxonomy" id="323545"/>
    <lineage>
        <taxon>Eukaryota</taxon>
        <taxon>Fungi</taxon>
        <taxon>Dikarya</taxon>
        <taxon>Ascomycota</taxon>
        <taxon>Pezizomycotina</taxon>
        <taxon>Sordariomycetes</taxon>
        <taxon>Xylariomycetidae</taxon>
        <taxon>Xylariales</taxon>
        <taxon>Xylariaceae</taxon>
        <taxon>Xylaria</taxon>
    </lineage>
</organism>
<dbReference type="Pfam" id="PF00069">
    <property type="entry name" value="Pkinase"/>
    <property type="match status" value="1"/>
</dbReference>
<dbReference type="InParanoid" id="A0A7C8MXB0"/>
<evidence type="ECO:0000313" key="4">
    <source>
        <dbReference type="EMBL" id="KAF2971791.1"/>
    </source>
</evidence>
<dbReference type="SUPFAM" id="SSF53474">
    <property type="entry name" value="alpha/beta-Hydrolases"/>
    <property type="match status" value="1"/>
</dbReference>
<sequence>MQALGVLGPSKAATDILIKIVTTIRDAKRLKAECAEIEVFANICLQTLQKHQAITLDDRVSHDFWTFLIKLLKLVVECRDSNMLQRVWETVWRQRLASLKQQFVTWLAILSAGTTLAARADLLRLIETTSDGSRSEEHLHAIVSKLQILDDIKRNQENTGAGDLVVDFEESDERLRVFLSESEDILQGTLRGPDGSLVSVTCDPVQEQLMTFGEKGPRHVLIYSRLSENTRVHPFYGIARRNGKRWTVFRDMTSCDTLNTAILRKKLLPQSLPERLAVAREIALTVDYLHTVDILIKRLSDQHILLQEEHGRLIPYITNMESARLFKETSTGRGAYDVRYEALELSQAGGSRHNIYTDVWSLGILIWQCIASVVPFGFDHEVTKEPERNQVLQSIREGIMPWDRGELIFPDQPKIVNQAISLCRACCASVAKSRPSAAEIVYKLSDLITSANMSIDPDQSLGEDLQKRVRTAIQAACRKEGGNKFSINPDDTELLHALAGNGDITAAYLLGASIWLEAARPMKTQSQGDMSLLLVAGVDRQIESRCRTSILYLERALQGGEKKASQCLAQAHSQLAKLYTQLTDQNKVVGHLQLDFTFTILSSISSKEERPDMARLNQLVIAGIASAGLGRAAPLAKQSDCGAVQQWVKQSSQSIKWGPCSDQFPDTLTCATYQVPLDWGHIHSYQNETVELGMVRLEAEDKANRIGYLFINPGGPGGQASRALVSVADRLDPEIRAKFDVIGLDPRGVGISTPVRCDPSVFNKRVKFMPKTEEEYEALVQYNEDLGASCLKNTGPLLNFVDTISAVKDHEAVRLALGEKASYLGLSYGTQLFSQYAALFPDSFRAIVLDGNLQRSQSESSNLLIETTAYEATLKQFFEWCVSADECALKGEDAAAIFESVRDKASAAPIPAPGCDDVVCRSDVTVEDVIFTTQGFLTSQRNWPALGQALLEADNGNATVISEFNQIAIGDAYEDSYLYAGTAIGCQDWSHASKSLADVVEKENLGAVFSPLTLGACQSYKLQTQCIGWPAPLSNPPAPIVYKGKPELLMVNSLYDPSTSYTWALGLQSEIKNAVLLTRNGSGHTSYLLGGETTSLTNNYLLHLELPKPGTITQS</sequence>
<dbReference type="InterPro" id="IPR011009">
    <property type="entry name" value="Kinase-like_dom_sf"/>
</dbReference>
<keyword evidence="2" id="KW-0378">Hydrolase</keyword>
<dbReference type="InterPro" id="IPR000719">
    <property type="entry name" value="Prot_kinase_dom"/>
</dbReference>
<evidence type="ECO:0000313" key="5">
    <source>
        <dbReference type="Proteomes" id="UP000481858"/>
    </source>
</evidence>
<dbReference type="SUPFAM" id="SSF56112">
    <property type="entry name" value="Protein kinase-like (PK-like)"/>
    <property type="match status" value="1"/>
</dbReference>
<accession>A0A7C8MXB0</accession>
<proteinExistence type="inferred from homology"/>
<dbReference type="PANTHER" id="PTHR43248:SF30">
    <property type="entry name" value="AB HYDROLASE-1 DOMAIN-CONTAINING PROTEIN"/>
    <property type="match status" value="1"/>
</dbReference>
<dbReference type="PANTHER" id="PTHR43248">
    <property type="entry name" value="2-SUCCINYL-6-HYDROXY-2,4-CYCLOHEXADIENE-1-CARBOXYLATE SYNTHASE"/>
    <property type="match status" value="1"/>
</dbReference>
<keyword evidence="5" id="KW-1185">Reference proteome</keyword>
<dbReference type="Pfam" id="PF08386">
    <property type="entry name" value="Abhydrolase_4"/>
    <property type="match status" value="1"/>
</dbReference>
<evidence type="ECO:0000259" key="3">
    <source>
        <dbReference type="PROSITE" id="PS50011"/>
    </source>
</evidence>
<dbReference type="InterPro" id="IPR029058">
    <property type="entry name" value="AB_hydrolase_fold"/>
</dbReference>
<dbReference type="InterPro" id="IPR013595">
    <property type="entry name" value="Pept_S33_TAP-like_C"/>
</dbReference>
<dbReference type="GO" id="GO:0005524">
    <property type="term" value="F:ATP binding"/>
    <property type="evidence" value="ECO:0007669"/>
    <property type="project" value="InterPro"/>
</dbReference>
<dbReference type="Gene3D" id="1.10.510.10">
    <property type="entry name" value="Transferase(Phosphotransferase) domain 1"/>
    <property type="match status" value="1"/>
</dbReference>
<name>A0A7C8MXB0_9PEZI</name>
<evidence type="ECO:0000256" key="1">
    <source>
        <dbReference type="ARBA" id="ARBA00010088"/>
    </source>
</evidence>
<evidence type="ECO:0000256" key="2">
    <source>
        <dbReference type="ARBA" id="ARBA00022801"/>
    </source>
</evidence>
<gene>
    <name evidence="4" type="ORF">GQX73_g1785</name>
</gene>
<dbReference type="OrthoDB" id="425534at2759"/>
<dbReference type="PROSITE" id="PS50011">
    <property type="entry name" value="PROTEIN_KINASE_DOM"/>
    <property type="match status" value="1"/>
</dbReference>
<dbReference type="AlphaFoldDB" id="A0A7C8MXB0"/>
<dbReference type="EMBL" id="WUBL01000011">
    <property type="protein sequence ID" value="KAF2971791.1"/>
    <property type="molecule type" value="Genomic_DNA"/>
</dbReference>
<comment type="similarity">
    <text evidence="1">Belongs to the peptidase S33 family.</text>
</comment>
<reference evidence="4 5" key="1">
    <citation type="submission" date="2019-12" db="EMBL/GenBank/DDBJ databases">
        <title>Draft genome sequence of the ascomycete Xylaria multiplex DSM 110363.</title>
        <authorList>
            <person name="Buettner E."/>
            <person name="Kellner H."/>
        </authorList>
    </citation>
    <scope>NUCLEOTIDE SEQUENCE [LARGE SCALE GENOMIC DNA]</scope>
    <source>
        <strain evidence="4 5">DSM 110363</strain>
    </source>
</reference>